<gene>
    <name evidence="8" type="primary">essC</name>
    <name evidence="8" type="ORF">H9723_07670</name>
</gene>
<dbReference type="SUPFAM" id="SSF49879">
    <property type="entry name" value="SMAD/FHA domain"/>
    <property type="match status" value="1"/>
</dbReference>
<dbReference type="SMART" id="SM00382">
    <property type="entry name" value="AAA"/>
    <property type="match status" value="2"/>
</dbReference>
<dbReference type="PANTHER" id="PTHR22683:SF1">
    <property type="entry name" value="TYPE VII SECRETION SYSTEM PROTEIN ESSC"/>
    <property type="match status" value="1"/>
</dbReference>
<evidence type="ECO:0000313" key="9">
    <source>
        <dbReference type="Proteomes" id="UP000824116"/>
    </source>
</evidence>
<dbReference type="PROSITE" id="PS50006">
    <property type="entry name" value="FHA_DOMAIN"/>
    <property type="match status" value="1"/>
</dbReference>
<name>A0A9D2GA83_9FIRM</name>
<feature type="binding site" evidence="4">
    <location>
        <begin position="1054"/>
        <end position="1061"/>
    </location>
    <ligand>
        <name>ATP</name>
        <dbReference type="ChEBI" id="CHEBI:30616"/>
    </ligand>
</feature>
<evidence type="ECO:0000256" key="1">
    <source>
        <dbReference type="ARBA" id="ARBA00022737"/>
    </source>
</evidence>
<feature type="binding site" evidence="4">
    <location>
        <begin position="712"/>
        <end position="719"/>
    </location>
    <ligand>
        <name>ATP</name>
        <dbReference type="ChEBI" id="CHEBI:30616"/>
    </ligand>
</feature>
<dbReference type="InterPro" id="IPR002543">
    <property type="entry name" value="FtsK_dom"/>
</dbReference>
<dbReference type="InterPro" id="IPR050206">
    <property type="entry name" value="FtsK/SpoIIIE/SftA"/>
</dbReference>
<sequence>MILMIYNRKMCSEFLLPNLHDSDYEIVLPGREYGLAQGMELSLEVTPEGWSIKGTDRYRVLKDGKACGKCLLRQQDILDIRTKDGQQFKVITAEAALAFCITGKYDLSRASRITIGKAEGNIIRYDFRDLISGIHAELVRHSDGWYITDRSSNGVFGSEGRIQGSRRLEFAEHLDLFGLHLVYLGDLLAVGTYCGSLAVNTEILKQKEFGRYECTPESEREKEEIRYFHRSPRNLPSLYKDPVEIEGPPAPKELKQRPWFLTVGPSFTMAVPMLLGCGLAIWGSGTNSGAFMYTGLVTAIGSAVFGAFWAMTNLKYSREEQAKEEEHRFNAYSNYLIGITESLEQKYEHNGKVMRQLYPSAAECAKYTRNDARLWNRNHTHEDFLFQRIGEGEIPFQVQIQIPREKFTLQNDSLQDKPKMILDQFRTLYQVPVGISFLEKQLIGLVGGPGKKGSVEMMHTIVAGIAASHCYTDVKFVFLYDEPDADRRKEWECMRWFPHVWSEDRQTRYMAADEVERRDILFELSNVLRARGQGADTRKKKGIPKPYYLLFVSDPELLEGELLAHYIYEPVPEYGMTTFLMAENVEQLPNTCEDIVENDRYFQGYYNLLEGQMERKAVKLDRVRSDELEKMGRTLADVRVNEVETTSEIPQTLDFFSMYGVRSLEEFQVKERWRKNRTYNSMRALIGKKSGDADCCLDVHEKYHGPHGLVAGTTGSGKSETLQTYILSLAINFSPEDVSFFIIDFKGGGMANLFEGLPHMAGQISNLSGNQIRRAMISIKSENLRRQKIFTEYGVNNINLYTRLYKNHEAGEPVPHLFIIIDEFAELKKEEPDFMRELISVAQVGRSLGVHLILATQKPSGTVDDNIWSNSRFRLCLRVQDRQDSNDMLHKPDAAFITQTGRGYLQVGNDEIYELFQTGWSGAPYEESESGTETAAVMLTRTGRESLAASRMRRLRKEHPAKGKKKDITQLEAVVGYLKQTAEEEGYRNARKLWMPVLGDSIYLDEAEQNGKKIPETGKWTLSAPVGIYDDPEHQIQAPCVIDFAEHGNLAVCGAVVSGKSTFLQTLLYSLLRNYSPDQLQCYILDYSSHLLAPFERAPHVGGIIYEDQGERLGKFMYMMNAVMEERRRMFQGGNYSQYIQAYGQKIPAILIVIDNFGGFREKSGCRYDETVLRMVREGTGYGIYLAVTAAGYGISEIPGRIADNIRTVVSLEQSDKFKYMEVMRATRLPVLPEAGVKGRGLTDVDGRILEFQTALALEADDDFERGRILEKKCREMAEKWTGKLPSPIPEIPENPTLGKLEKLEDYHRMAAGGDRVPMAYDMETAAVFGVGLRETYCYTISGRAHTGKTNVLRLLIYGAKAVGGDLCVIEPGQAELKKTAAECGAKYLTDIEGMFQYFKELTPVFISRNKKKRGFIDEGLDEDEIYQRMKAERPVFIFLSDLKEFFSRVYQAQATVGNMSGFMENIMEKGSLHRIYFFGCLKTDDTASLMSYRAYQSFVSYKKGVHLGGSLTAQKIFNFQNIPYAELGKSMKKGGGYAADEEDETIGIKIAIPLARRD</sequence>
<feature type="domain" description="FHA" evidence="6">
    <location>
        <begin position="113"/>
        <end position="162"/>
    </location>
</feature>
<dbReference type="PROSITE" id="PS50901">
    <property type="entry name" value="FTSK"/>
    <property type="match status" value="2"/>
</dbReference>
<keyword evidence="5" id="KW-0812">Transmembrane</keyword>
<dbReference type="GO" id="GO:0005524">
    <property type="term" value="F:ATP binding"/>
    <property type="evidence" value="ECO:0007669"/>
    <property type="project" value="UniProtKB-UniRule"/>
</dbReference>
<accession>A0A9D2GA83</accession>
<dbReference type="Gene3D" id="2.60.200.20">
    <property type="match status" value="1"/>
</dbReference>
<proteinExistence type="predicted"/>
<dbReference type="InterPro" id="IPR000253">
    <property type="entry name" value="FHA_dom"/>
</dbReference>
<dbReference type="NCBIfam" id="TIGR03928">
    <property type="entry name" value="T7_EssCb_Firm"/>
    <property type="match status" value="1"/>
</dbReference>
<evidence type="ECO:0000259" key="6">
    <source>
        <dbReference type="PROSITE" id="PS50006"/>
    </source>
</evidence>
<dbReference type="SUPFAM" id="SSF52540">
    <property type="entry name" value="P-loop containing nucleoside triphosphate hydrolases"/>
    <property type="match status" value="2"/>
</dbReference>
<dbReference type="Gene3D" id="3.40.50.300">
    <property type="entry name" value="P-loop containing nucleotide triphosphate hydrolases"/>
    <property type="match status" value="2"/>
</dbReference>
<keyword evidence="3 4" id="KW-0067">ATP-binding</keyword>
<feature type="transmembrane region" description="Helical" evidence="5">
    <location>
        <begin position="259"/>
        <end position="284"/>
    </location>
</feature>
<dbReference type="GO" id="GO:0003677">
    <property type="term" value="F:DNA binding"/>
    <property type="evidence" value="ECO:0007669"/>
    <property type="project" value="InterPro"/>
</dbReference>
<reference evidence="8" key="1">
    <citation type="journal article" date="2021" name="PeerJ">
        <title>Extensive microbial diversity within the chicken gut microbiome revealed by metagenomics and culture.</title>
        <authorList>
            <person name="Gilroy R."/>
            <person name="Ravi A."/>
            <person name="Getino M."/>
            <person name="Pursley I."/>
            <person name="Horton D.L."/>
            <person name="Alikhan N.F."/>
            <person name="Baker D."/>
            <person name="Gharbi K."/>
            <person name="Hall N."/>
            <person name="Watson M."/>
            <person name="Adriaenssens E.M."/>
            <person name="Foster-Nyarko E."/>
            <person name="Jarju S."/>
            <person name="Secka A."/>
            <person name="Antonio M."/>
            <person name="Oren A."/>
            <person name="Chaudhuri R.R."/>
            <person name="La Ragione R."/>
            <person name="Hildebrand F."/>
            <person name="Pallen M.J."/>
        </authorList>
    </citation>
    <scope>NUCLEOTIDE SEQUENCE</scope>
    <source>
        <strain evidence="8">CHK196-3914</strain>
    </source>
</reference>
<dbReference type="Proteomes" id="UP000824116">
    <property type="component" value="Unassembled WGS sequence"/>
</dbReference>
<evidence type="ECO:0000259" key="7">
    <source>
        <dbReference type="PROSITE" id="PS50901"/>
    </source>
</evidence>
<reference evidence="8" key="2">
    <citation type="submission" date="2021-04" db="EMBL/GenBank/DDBJ databases">
        <authorList>
            <person name="Gilroy R."/>
        </authorList>
    </citation>
    <scope>NUCLEOTIDE SEQUENCE</scope>
    <source>
        <strain evidence="8">CHK196-3914</strain>
    </source>
</reference>
<comment type="caution">
    <text evidence="8">The sequence shown here is derived from an EMBL/GenBank/DDBJ whole genome shotgun (WGS) entry which is preliminary data.</text>
</comment>
<dbReference type="Pfam" id="PF01580">
    <property type="entry name" value="FtsK_SpoIIIE"/>
    <property type="match status" value="2"/>
</dbReference>
<dbReference type="InterPro" id="IPR003593">
    <property type="entry name" value="AAA+_ATPase"/>
</dbReference>
<evidence type="ECO:0000256" key="3">
    <source>
        <dbReference type="ARBA" id="ARBA00022840"/>
    </source>
</evidence>
<dbReference type="CDD" id="cd01127">
    <property type="entry name" value="TrwB_TraG_TraD_VirD4"/>
    <property type="match status" value="1"/>
</dbReference>
<keyword evidence="5" id="KW-1133">Transmembrane helix</keyword>
<dbReference type="InterPro" id="IPR008984">
    <property type="entry name" value="SMAD_FHA_dom_sf"/>
</dbReference>
<keyword evidence="2 4" id="KW-0547">Nucleotide-binding</keyword>
<keyword evidence="5" id="KW-0472">Membrane</keyword>
<dbReference type="EMBL" id="DXAY01000181">
    <property type="protein sequence ID" value="HIZ75100.1"/>
    <property type="molecule type" value="Genomic_DNA"/>
</dbReference>
<dbReference type="GO" id="GO:0016020">
    <property type="term" value="C:membrane"/>
    <property type="evidence" value="ECO:0007669"/>
    <property type="project" value="UniProtKB-SubCell"/>
</dbReference>
<dbReference type="Pfam" id="PF00498">
    <property type="entry name" value="FHA"/>
    <property type="match status" value="1"/>
</dbReference>
<evidence type="ECO:0000256" key="5">
    <source>
        <dbReference type="SAM" id="Phobius"/>
    </source>
</evidence>
<keyword evidence="1" id="KW-0677">Repeat</keyword>
<protein>
    <submittedName>
        <fullName evidence="8">Type VII secretion protein EssC</fullName>
    </submittedName>
</protein>
<organism evidence="8 9">
    <name type="scientific">Candidatus Mediterraneibacter stercoravium</name>
    <dbReference type="NCBI Taxonomy" id="2838685"/>
    <lineage>
        <taxon>Bacteria</taxon>
        <taxon>Bacillati</taxon>
        <taxon>Bacillota</taxon>
        <taxon>Clostridia</taxon>
        <taxon>Lachnospirales</taxon>
        <taxon>Lachnospiraceae</taxon>
        <taxon>Mediterraneibacter</taxon>
    </lineage>
</organism>
<evidence type="ECO:0000256" key="2">
    <source>
        <dbReference type="ARBA" id="ARBA00022741"/>
    </source>
</evidence>
<dbReference type="InterPro" id="IPR027417">
    <property type="entry name" value="P-loop_NTPase"/>
</dbReference>
<feature type="domain" description="FtsK" evidence="7">
    <location>
        <begin position="692"/>
        <end position="886"/>
    </location>
</feature>
<feature type="transmembrane region" description="Helical" evidence="5">
    <location>
        <begin position="290"/>
        <end position="311"/>
    </location>
</feature>
<dbReference type="PANTHER" id="PTHR22683">
    <property type="entry name" value="SPORULATION PROTEIN RELATED"/>
    <property type="match status" value="1"/>
</dbReference>
<dbReference type="InterPro" id="IPR023839">
    <property type="entry name" value="Firmicutes_EssC_C"/>
</dbReference>
<evidence type="ECO:0000256" key="4">
    <source>
        <dbReference type="PROSITE-ProRule" id="PRU00289"/>
    </source>
</evidence>
<evidence type="ECO:0000313" key="8">
    <source>
        <dbReference type="EMBL" id="HIZ75100.1"/>
    </source>
</evidence>
<feature type="domain" description="FtsK" evidence="7">
    <location>
        <begin position="1037"/>
        <end position="1221"/>
    </location>
</feature>
<dbReference type="CDD" id="cd00060">
    <property type="entry name" value="FHA"/>
    <property type="match status" value="1"/>
</dbReference>